<keyword evidence="1" id="KW-0812">Transmembrane</keyword>
<dbReference type="EMBL" id="UINC01149916">
    <property type="protein sequence ID" value="SVD42666.1"/>
    <property type="molecule type" value="Genomic_DNA"/>
</dbReference>
<name>A0A382V7Z4_9ZZZZ</name>
<evidence type="ECO:0000313" key="2">
    <source>
        <dbReference type="EMBL" id="SVD42666.1"/>
    </source>
</evidence>
<keyword evidence="1" id="KW-1133">Transmembrane helix</keyword>
<sequence>MKNPLESLPNTVLMGVILTVIMVAVLAAIE</sequence>
<gene>
    <name evidence="2" type="ORF">METZ01_LOCUS395520</name>
</gene>
<proteinExistence type="predicted"/>
<accession>A0A382V7Z4</accession>
<feature type="transmembrane region" description="Helical" evidence="1">
    <location>
        <begin position="12"/>
        <end position="29"/>
    </location>
</feature>
<evidence type="ECO:0000256" key="1">
    <source>
        <dbReference type="SAM" id="Phobius"/>
    </source>
</evidence>
<keyword evidence="1" id="KW-0472">Membrane</keyword>
<dbReference type="AlphaFoldDB" id="A0A382V7Z4"/>
<reference evidence="2" key="1">
    <citation type="submission" date="2018-05" db="EMBL/GenBank/DDBJ databases">
        <authorList>
            <person name="Lanie J.A."/>
            <person name="Ng W.-L."/>
            <person name="Kazmierczak K.M."/>
            <person name="Andrzejewski T.M."/>
            <person name="Davidsen T.M."/>
            <person name="Wayne K.J."/>
            <person name="Tettelin H."/>
            <person name="Glass J.I."/>
            <person name="Rusch D."/>
            <person name="Podicherti R."/>
            <person name="Tsui H.-C.T."/>
            <person name="Winkler M.E."/>
        </authorList>
    </citation>
    <scope>NUCLEOTIDE SEQUENCE</scope>
</reference>
<organism evidence="2">
    <name type="scientific">marine metagenome</name>
    <dbReference type="NCBI Taxonomy" id="408172"/>
    <lineage>
        <taxon>unclassified sequences</taxon>
        <taxon>metagenomes</taxon>
        <taxon>ecological metagenomes</taxon>
    </lineage>
</organism>
<protein>
    <submittedName>
        <fullName evidence="2">Uncharacterized protein</fullName>
    </submittedName>
</protein>